<dbReference type="PANTHER" id="PTHR30244">
    <property type="entry name" value="TRANSAMINASE"/>
    <property type="match status" value="1"/>
</dbReference>
<dbReference type="EMBL" id="ASGZ01000068">
    <property type="protein sequence ID" value="ESP86924.1"/>
    <property type="molecule type" value="Genomic_DNA"/>
</dbReference>
<dbReference type="Gene3D" id="3.90.1150.10">
    <property type="entry name" value="Aspartate Aminotransferase, domain 1"/>
    <property type="match status" value="1"/>
</dbReference>
<keyword evidence="6" id="KW-1185">Reference proteome</keyword>
<keyword evidence="5" id="KW-0808">Transferase</keyword>
<protein>
    <submittedName>
        <fullName evidence="5">DegT/DnrJ/EryC1/StrS aminotransferase</fullName>
    </submittedName>
</protein>
<dbReference type="STRING" id="1324957.K933_16722"/>
<gene>
    <name evidence="5" type="ORF">K933_16722</name>
</gene>
<dbReference type="Proteomes" id="UP000017840">
    <property type="component" value="Unassembled WGS sequence"/>
</dbReference>
<comment type="caution">
    <text evidence="5">The sequence shown here is derived from an EMBL/GenBank/DDBJ whole genome shotgun (WGS) entry which is preliminary data.</text>
</comment>
<dbReference type="PATRIC" id="fig|1324957.4.peg.3398"/>
<dbReference type="InterPro" id="IPR000653">
    <property type="entry name" value="DegT/StrS_aminotransferase"/>
</dbReference>
<dbReference type="PIRSF" id="PIRSF000390">
    <property type="entry name" value="PLP_StrS"/>
    <property type="match status" value="1"/>
</dbReference>
<feature type="region of interest" description="Disordered" evidence="4">
    <location>
        <begin position="1"/>
        <end position="27"/>
    </location>
</feature>
<dbReference type="GO" id="GO:0000271">
    <property type="term" value="P:polysaccharide biosynthetic process"/>
    <property type="evidence" value="ECO:0007669"/>
    <property type="project" value="TreeGrafter"/>
</dbReference>
<evidence type="ECO:0000256" key="3">
    <source>
        <dbReference type="RuleBase" id="RU004508"/>
    </source>
</evidence>
<dbReference type="CDD" id="cd00616">
    <property type="entry name" value="AHBA_syn"/>
    <property type="match status" value="1"/>
</dbReference>
<comment type="similarity">
    <text evidence="2 3">Belongs to the DegT/DnrJ/EryC1 family.</text>
</comment>
<proteinExistence type="inferred from homology"/>
<dbReference type="Pfam" id="PF01041">
    <property type="entry name" value="DegT_DnrJ_EryC1"/>
    <property type="match status" value="1"/>
</dbReference>
<dbReference type="OrthoDB" id="10355at2157"/>
<dbReference type="AlphaFoldDB" id="V4HGJ2"/>
<dbReference type="GO" id="GO:0030170">
    <property type="term" value="F:pyridoxal phosphate binding"/>
    <property type="evidence" value="ECO:0007669"/>
    <property type="project" value="TreeGrafter"/>
</dbReference>
<dbReference type="GO" id="GO:0008483">
    <property type="term" value="F:transaminase activity"/>
    <property type="evidence" value="ECO:0007669"/>
    <property type="project" value="UniProtKB-KW"/>
</dbReference>
<dbReference type="Gene3D" id="3.40.640.10">
    <property type="entry name" value="Type I PLP-dependent aspartate aminotransferase-like (Major domain)"/>
    <property type="match status" value="1"/>
</dbReference>
<evidence type="ECO:0000256" key="1">
    <source>
        <dbReference type="ARBA" id="ARBA00022898"/>
    </source>
</evidence>
<accession>V4HGJ2</accession>
<evidence type="ECO:0000313" key="6">
    <source>
        <dbReference type="Proteomes" id="UP000017840"/>
    </source>
</evidence>
<dbReference type="SUPFAM" id="SSF53383">
    <property type="entry name" value="PLP-dependent transferases"/>
    <property type="match status" value="1"/>
</dbReference>
<evidence type="ECO:0000256" key="2">
    <source>
        <dbReference type="ARBA" id="ARBA00037999"/>
    </source>
</evidence>
<evidence type="ECO:0000256" key="4">
    <source>
        <dbReference type="SAM" id="MobiDB-lite"/>
    </source>
</evidence>
<name>V4HGJ2_9EURY</name>
<reference evidence="5 6" key="1">
    <citation type="journal article" date="2013" name="Genome Announc.">
        <title>Draft Genome Sequence of 'Candidatus Halobonum tyrrellensis' Strain G22, Isolated from the Hypersaline Waters of Lake Tyrrell, Australia.</title>
        <authorList>
            <person name="Ugalde J.A."/>
            <person name="Narasingarao P."/>
            <person name="Kuo S."/>
            <person name="Podell S."/>
            <person name="Allen E.E."/>
        </authorList>
    </citation>
    <scope>NUCLEOTIDE SEQUENCE [LARGE SCALE GENOMIC DNA]</scope>
    <source>
        <strain evidence="5 6">G22</strain>
    </source>
</reference>
<organism evidence="5 6">
    <name type="scientific">Candidatus Halobonum tyrrellensis G22</name>
    <dbReference type="NCBI Taxonomy" id="1324957"/>
    <lineage>
        <taxon>Archaea</taxon>
        <taxon>Methanobacteriati</taxon>
        <taxon>Methanobacteriota</taxon>
        <taxon>Stenosarchaea group</taxon>
        <taxon>Halobacteria</taxon>
        <taxon>Halobacteriales</taxon>
        <taxon>Haloferacaceae</taxon>
        <taxon>Candidatus Halobonum</taxon>
    </lineage>
</organism>
<dbReference type="RefSeq" id="WP_023395912.1">
    <property type="nucleotide sequence ID" value="NZ_ASGZ01000068.1"/>
</dbReference>
<dbReference type="InterPro" id="IPR015422">
    <property type="entry name" value="PyrdxlP-dep_Trfase_small"/>
</dbReference>
<evidence type="ECO:0000313" key="5">
    <source>
        <dbReference type="EMBL" id="ESP86924.1"/>
    </source>
</evidence>
<dbReference type="PANTHER" id="PTHR30244:SF36">
    <property type="entry name" value="3-OXO-GLUCOSE-6-PHOSPHATE:GLUTAMATE AMINOTRANSFERASE"/>
    <property type="match status" value="1"/>
</dbReference>
<dbReference type="InterPro" id="IPR015421">
    <property type="entry name" value="PyrdxlP-dep_Trfase_major"/>
</dbReference>
<keyword evidence="1 3" id="KW-0663">Pyridoxal phosphate</keyword>
<dbReference type="eggNOG" id="arCOG00118">
    <property type="taxonomic scope" value="Archaea"/>
</dbReference>
<keyword evidence="5" id="KW-0032">Aminotransferase</keyword>
<dbReference type="InterPro" id="IPR015424">
    <property type="entry name" value="PyrdxlP-dep_Trfase"/>
</dbReference>
<sequence length="385" mass="40072">MTTDGSGDRGAVGGTESGTQSAERVSFTDVRVDEEAVEAAVETLRSGRYVKGPRVETFESAFADATGVDHARAVSSGSAALALALRAVGVGEGDEVFLPGHTFFASAASVLDAGATPVFVDIDPETYTIDPDDLRAAVEASDAPAAVMPVHLYGQMADMHAVGAVADEYDLRVVEDAAQAHGADRDGLSVGDRGDAACFSFYPTKNLTVAGEGGMVVADDGAVADRVARLRDHGRDESGAHVVAALNHRMSEVSAAVGHAELDRLESITAGRRAAALAYDDGLADVDAVRTPVAAAGARHVYHLYVVRVPDRAAFRATLDDCGVDTAVHYETPAHRQPALPDGVGGRDLPETAAAVDEIVSLPMHADLSEAEVDRVCDAVREHYA</sequence>